<sequence>MTVNSKSACALSVGDSKLSVASSHSSSSSSCSSSSSTRGNQNHQCRSNFSCISNHHSKTTNKYALSDLSSHDSHHHGRSSADRCRGGGIGGTSHHERRYHESAVHRPTCLRVVLGCLIVVSLWRTAQCILEANRQVTKAFEASSQLATIAETTNALTERISAMMLDGSFFENSIVFWGEPETKHDDVEKQDASGVSRSAMSAATAGASKNKAKSPAKSIDDNATEQTAEKSQGRIETEGDEGRNKDNNLDDEVSADVGDDSTVEGKSSTDQPPRSEKLVDEQRASTEHLRRRR</sequence>
<protein>
    <submittedName>
        <fullName evidence="2">Uncharacterized protein</fullName>
    </submittedName>
</protein>
<evidence type="ECO:0000256" key="1">
    <source>
        <dbReference type="SAM" id="MobiDB-lite"/>
    </source>
</evidence>
<feature type="compositionally biased region" description="Acidic residues" evidence="1">
    <location>
        <begin position="249"/>
        <end position="262"/>
    </location>
</feature>
<feature type="compositionally biased region" description="Basic and acidic residues" evidence="1">
    <location>
        <begin position="273"/>
        <end position="293"/>
    </location>
</feature>
<dbReference type="AlphaFoldDB" id="A0A6S8HVE6"/>
<feature type="region of interest" description="Disordered" evidence="1">
    <location>
        <begin position="67"/>
        <end position="93"/>
    </location>
</feature>
<feature type="compositionally biased region" description="Basic and acidic residues" evidence="1">
    <location>
        <begin position="227"/>
        <end position="248"/>
    </location>
</feature>
<name>A0A6S8HVE6_9STRA</name>
<reference evidence="2" key="1">
    <citation type="submission" date="2021-01" db="EMBL/GenBank/DDBJ databases">
        <authorList>
            <person name="Corre E."/>
            <person name="Pelletier E."/>
            <person name="Niang G."/>
            <person name="Scheremetjew M."/>
            <person name="Finn R."/>
            <person name="Kale V."/>
            <person name="Holt S."/>
            <person name="Cochrane G."/>
            <person name="Meng A."/>
            <person name="Brown T."/>
            <person name="Cohen L."/>
        </authorList>
    </citation>
    <scope>NUCLEOTIDE SEQUENCE</scope>
    <source>
        <strain evidence="2">CCMP127</strain>
    </source>
</reference>
<evidence type="ECO:0000313" key="2">
    <source>
        <dbReference type="EMBL" id="CAE0403337.1"/>
    </source>
</evidence>
<feature type="region of interest" description="Disordered" evidence="1">
    <location>
        <begin position="185"/>
        <end position="293"/>
    </location>
</feature>
<dbReference type="PROSITE" id="PS51257">
    <property type="entry name" value="PROKAR_LIPOPROTEIN"/>
    <property type="match status" value="1"/>
</dbReference>
<accession>A0A6S8HVE6</accession>
<feature type="compositionally biased region" description="Low complexity" evidence="1">
    <location>
        <begin position="205"/>
        <end position="217"/>
    </location>
</feature>
<proteinExistence type="predicted"/>
<dbReference type="EMBL" id="HBIM01001766">
    <property type="protein sequence ID" value="CAE0403338.1"/>
    <property type="molecule type" value="Transcribed_RNA"/>
</dbReference>
<gene>
    <name evidence="2" type="ORF">ACOF00016_LOCUS1547</name>
    <name evidence="3" type="ORF">ACOF00016_LOCUS1548</name>
</gene>
<organism evidence="2">
    <name type="scientific">Amphora coffeiformis</name>
    <dbReference type="NCBI Taxonomy" id="265554"/>
    <lineage>
        <taxon>Eukaryota</taxon>
        <taxon>Sar</taxon>
        <taxon>Stramenopiles</taxon>
        <taxon>Ochrophyta</taxon>
        <taxon>Bacillariophyta</taxon>
        <taxon>Bacillariophyceae</taxon>
        <taxon>Bacillariophycidae</taxon>
        <taxon>Thalassiophysales</taxon>
        <taxon>Catenulaceae</taxon>
        <taxon>Amphora</taxon>
    </lineage>
</organism>
<dbReference type="EMBL" id="HBIM01001765">
    <property type="protein sequence ID" value="CAE0403337.1"/>
    <property type="molecule type" value="Transcribed_RNA"/>
</dbReference>
<evidence type="ECO:0000313" key="3">
    <source>
        <dbReference type="EMBL" id="CAE0403338.1"/>
    </source>
</evidence>